<evidence type="ECO:0000256" key="1">
    <source>
        <dbReference type="SAM" id="MobiDB-lite"/>
    </source>
</evidence>
<dbReference type="AlphaFoldDB" id="A0A5N5QEJ8"/>
<reference evidence="2 3" key="1">
    <citation type="journal article" date="2019" name="Fungal Biol. Biotechnol.">
        <title>Draft genome sequence of fastidious pathogen Ceratobasidium theobromae, which causes vascular-streak dieback in Theobroma cacao.</title>
        <authorList>
            <person name="Ali S.S."/>
            <person name="Asman A."/>
            <person name="Shao J."/>
            <person name="Firmansyah A.P."/>
            <person name="Susilo A.W."/>
            <person name="Rosmana A."/>
            <person name="McMahon P."/>
            <person name="Junaid M."/>
            <person name="Guest D."/>
            <person name="Kheng T.Y."/>
            <person name="Meinhardt L.W."/>
            <person name="Bailey B.A."/>
        </authorList>
    </citation>
    <scope>NUCLEOTIDE SEQUENCE [LARGE SCALE GENOMIC DNA]</scope>
    <source>
        <strain evidence="2 3">CT2</strain>
    </source>
</reference>
<feature type="compositionally biased region" description="Low complexity" evidence="1">
    <location>
        <begin position="106"/>
        <end position="116"/>
    </location>
</feature>
<feature type="compositionally biased region" description="Pro residues" evidence="1">
    <location>
        <begin position="83"/>
        <end position="97"/>
    </location>
</feature>
<evidence type="ECO:0000313" key="2">
    <source>
        <dbReference type="EMBL" id="KAB5589747.1"/>
    </source>
</evidence>
<name>A0A5N5QEJ8_9AGAM</name>
<sequence length="219" mass="23222">MSQPSDSSGIPISYSKVLPVNLAYARAQVEAEVSPSSISNSFFRIFLEYNFRQIPDGAAKTFHSNLKGVLHYFERHHPGLARPAPPAPPTLPPPPAVPVRDVQMTPAPLAPATPAAPANPPQGPSESWSAVTARSKGPKAPKVKPGPPPATAPPAKAKPTEKPRNKHNRVVVHVGRKSLYTGRFSGEEALVSASRAINSALASAGQSTHCLHQQNWPGV</sequence>
<protein>
    <submittedName>
        <fullName evidence="2">Uncharacterized protein</fullName>
    </submittedName>
</protein>
<gene>
    <name evidence="2" type="ORF">CTheo_6821</name>
</gene>
<feature type="region of interest" description="Disordered" evidence="1">
    <location>
        <begin position="80"/>
        <end position="166"/>
    </location>
</feature>
<accession>A0A5N5QEJ8</accession>
<evidence type="ECO:0000313" key="3">
    <source>
        <dbReference type="Proteomes" id="UP000383932"/>
    </source>
</evidence>
<organism evidence="2 3">
    <name type="scientific">Ceratobasidium theobromae</name>
    <dbReference type="NCBI Taxonomy" id="1582974"/>
    <lineage>
        <taxon>Eukaryota</taxon>
        <taxon>Fungi</taxon>
        <taxon>Dikarya</taxon>
        <taxon>Basidiomycota</taxon>
        <taxon>Agaricomycotina</taxon>
        <taxon>Agaricomycetes</taxon>
        <taxon>Cantharellales</taxon>
        <taxon>Ceratobasidiaceae</taxon>
        <taxon>Ceratobasidium</taxon>
    </lineage>
</organism>
<comment type="caution">
    <text evidence="2">The sequence shown here is derived from an EMBL/GenBank/DDBJ whole genome shotgun (WGS) entry which is preliminary data.</text>
</comment>
<proteinExistence type="predicted"/>
<dbReference type="Proteomes" id="UP000383932">
    <property type="component" value="Unassembled WGS sequence"/>
</dbReference>
<dbReference type="EMBL" id="SSOP01000234">
    <property type="protein sequence ID" value="KAB5589747.1"/>
    <property type="molecule type" value="Genomic_DNA"/>
</dbReference>
<keyword evidence="3" id="KW-1185">Reference proteome</keyword>